<feature type="region of interest" description="Disordered" evidence="1">
    <location>
        <begin position="385"/>
        <end position="407"/>
    </location>
</feature>
<dbReference type="AlphaFoldDB" id="J3NV20"/>
<dbReference type="VEuPathDB" id="FungiDB:GGTG_05129"/>
<sequence length="578" mass="60239">MAGRGRKKAARHLELHDHASHVAEHLQSDHYPVSDPTVATALFHEPQSAATTTSAIRGKAAVRSSQSPNGTMPALSLESTSTPSALGLVQMFGKETDSVHVVTITVAADGITALTTAAPTATGLPGAATTDHDAQESRAATQDHQEKPSDDAWKAAVIIVCTLTALSVAVFFIFRLWKKRQSRQKAGAQRIDDDNERDVATRPRVRANSYATRPPTPFRPSGSAAGTDSLKGPSSDPSFWSPQRNHPNSHVFPDFPPPTGLPRSLSTHGRPPPEAFGATSATGNMSYTDALRTGQECSAAQTQSTIVASDEGMSPYAPGQHKIHDDAFTTQQAQERAATSCSSVANDASIVTSVAAADESSFFPYNDQGFYVSPVQKRFPQSRVVDVQQQQQSSQHAPQGSTNTVATYTTAPAGNSLAACHGLKRHSVGDDGIPAVAAGPGPFVFHGGDQDATADADADASDDDKAEAEVQSQPPAKKPRLEGEAGPDHQDVSGKSPSALSHHGSVSSRAPTPCPGCFVPGGNSSSPDSPRAPAVPSGRIGTPVHARARPATTTGASMPATPVSRPGTPVPHARVCSF</sequence>
<protein>
    <submittedName>
        <fullName evidence="3 4">Uncharacterized protein</fullName>
    </submittedName>
</protein>
<dbReference type="OrthoDB" id="10435050at2759"/>
<feature type="compositionally biased region" description="Acidic residues" evidence="1">
    <location>
        <begin position="452"/>
        <end position="466"/>
    </location>
</feature>
<evidence type="ECO:0000313" key="5">
    <source>
        <dbReference type="Proteomes" id="UP000006039"/>
    </source>
</evidence>
<gene>
    <name evidence="4" type="primary">20345587</name>
    <name evidence="3" type="ORF">GGTG_05129</name>
</gene>
<reference evidence="3" key="2">
    <citation type="submission" date="2010-07" db="EMBL/GenBank/DDBJ databases">
        <authorList>
            <consortium name="The Broad Institute Genome Sequencing Platform"/>
            <consortium name="Broad Institute Genome Sequencing Center for Infectious Disease"/>
            <person name="Ma L.-J."/>
            <person name="Dead R."/>
            <person name="Young S."/>
            <person name="Zeng Q."/>
            <person name="Koehrsen M."/>
            <person name="Alvarado L."/>
            <person name="Berlin A."/>
            <person name="Chapman S.B."/>
            <person name="Chen Z."/>
            <person name="Freedman E."/>
            <person name="Gellesch M."/>
            <person name="Goldberg J."/>
            <person name="Griggs A."/>
            <person name="Gujja S."/>
            <person name="Heilman E.R."/>
            <person name="Heiman D."/>
            <person name="Hepburn T."/>
            <person name="Howarth C."/>
            <person name="Jen D."/>
            <person name="Larson L."/>
            <person name="Mehta T."/>
            <person name="Neiman D."/>
            <person name="Pearson M."/>
            <person name="Roberts A."/>
            <person name="Saif S."/>
            <person name="Shea T."/>
            <person name="Shenoy N."/>
            <person name="Sisk P."/>
            <person name="Stolte C."/>
            <person name="Sykes S."/>
            <person name="Walk T."/>
            <person name="White J."/>
            <person name="Yandava C."/>
            <person name="Haas B."/>
            <person name="Nusbaum C."/>
            <person name="Birren B."/>
        </authorList>
    </citation>
    <scope>NUCLEOTIDE SEQUENCE</scope>
    <source>
        <strain evidence="3">R3-111a-1</strain>
    </source>
</reference>
<evidence type="ECO:0000256" key="2">
    <source>
        <dbReference type="SAM" id="Phobius"/>
    </source>
</evidence>
<feature type="region of interest" description="Disordered" evidence="1">
    <location>
        <begin position="120"/>
        <end position="149"/>
    </location>
</feature>
<dbReference type="GeneID" id="20345587"/>
<name>J3NV20_GAET3</name>
<reference evidence="5" key="1">
    <citation type="submission" date="2010-07" db="EMBL/GenBank/DDBJ databases">
        <title>The genome sequence of Gaeumannomyces graminis var. tritici strain R3-111a-1.</title>
        <authorList>
            <consortium name="The Broad Institute Genome Sequencing Platform"/>
            <person name="Ma L.-J."/>
            <person name="Dead R."/>
            <person name="Young S."/>
            <person name="Zeng Q."/>
            <person name="Koehrsen M."/>
            <person name="Alvarado L."/>
            <person name="Berlin A."/>
            <person name="Chapman S.B."/>
            <person name="Chen Z."/>
            <person name="Freedman E."/>
            <person name="Gellesch M."/>
            <person name="Goldberg J."/>
            <person name="Griggs A."/>
            <person name="Gujja S."/>
            <person name="Heilman E.R."/>
            <person name="Heiman D."/>
            <person name="Hepburn T."/>
            <person name="Howarth C."/>
            <person name="Jen D."/>
            <person name="Larson L."/>
            <person name="Mehta T."/>
            <person name="Neiman D."/>
            <person name="Pearson M."/>
            <person name="Roberts A."/>
            <person name="Saif S."/>
            <person name="Shea T."/>
            <person name="Shenoy N."/>
            <person name="Sisk P."/>
            <person name="Stolte C."/>
            <person name="Sykes S."/>
            <person name="Walk T."/>
            <person name="White J."/>
            <person name="Yandava C."/>
            <person name="Haas B."/>
            <person name="Nusbaum C."/>
            <person name="Birren B."/>
        </authorList>
    </citation>
    <scope>NUCLEOTIDE SEQUENCE [LARGE SCALE GENOMIC DNA]</scope>
    <source>
        <strain evidence="5">R3-111a-1</strain>
    </source>
</reference>
<feature type="compositionally biased region" description="Basic and acidic residues" evidence="1">
    <location>
        <begin position="479"/>
        <end position="492"/>
    </location>
</feature>
<dbReference type="HOGENOM" id="CLU_471758_0_0_1"/>
<dbReference type="EnsemblFungi" id="EJT75192">
    <property type="protein sequence ID" value="EJT75192"/>
    <property type="gene ID" value="GGTG_05129"/>
</dbReference>
<feature type="region of interest" description="Disordered" evidence="1">
    <location>
        <begin position="183"/>
        <end position="282"/>
    </location>
</feature>
<feature type="transmembrane region" description="Helical" evidence="2">
    <location>
        <begin position="152"/>
        <end position="174"/>
    </location>
</feature>
<accession>J3NV20</accession>
<reference evidence="4" key="4">
    <citation type="journal article" date="2015" name="G3 (Bethesda)">
        <title>Genome sequences of three phytopathogenic species of the Magnaporthaceae family of fungi.</title>
        <authorList>
            <person name="Okagaki L.H."/>
            <person name="Nunes C.C."/>
            <person name="Sailsbery J."/>
            <person name="Clay B."/>
            <person name="Brown D."/>
            <person name="John T."/>
            <person name="Oh Y."/>
            <person name="Young N."/>
            <person name="Fitzgerald M."/>
            <person name="Haas B.J."/>
            <person name="Zeng Q."/>
            <person name="Young S."/>
            <person name="Adiconis X."/>
            <person name="Fan L."/>
            <person name="Levin J.Z."/>
            <person name="Mitchell T.K."/>
            <person name="Okubara P.A."/>
            <person name="Farman M.L."/>
            <person name="Kohn L.M."/>
            <person name="Birren B."/>
            <person name="Ma L.-J."/>
            <person name="Dean R.A."/>
        </authorList>
    </citation>
    <scope>NUCLEOTIDE SEQUENCE</scope>
    <source>
        <strain evidence="4">R3-111a-1</strain>
    </source>
</reference>
<reference evidence="3" key="3">
    <citation type="submission" date="2010-09" db="EMBL/GenBank/DDBJ databases">
        <title>Annotation of Gaeumannomyces graminis var. tritici R3-111a-1.</title>
        <authorList>
            <consortium name="The Broad Institute Genome Sequencing Platform"/>
            <person name="Ma L.-J."/>
            <person name="Dead R."/>
            <person name="Young S.K."/>
            <person name="Zeng Q."/>
            <person name="Gargeya S."/>
            <person name="Fitzgerald M."/>
            <person name="Haas B."/>
            <person name="Abouelleil A."/>
            <person name="Alvarado L."/>
            <person name="Arachchi H.M."/>
            <person name="Berlin A."/>
            <person name="Brown A."/>
            <person name="Chapman S.B."/>
            <person name="Chen Z."/>
            <person name="Dunbar C."/>
            <person name="Freedman E."/>
            <person name="Gearin G."/>
            <person name="Gellesch M."/>
            <person name="Goldberg J."/>
            <person name="Griggs A."/>
            <person name="Gujja S."/>
            <person name="Heiman D."/>
            <person name="Howarth C."/>
            <person name="Larson L."/>
            <person name="Lui A."/>
            <person name="MacDonald P.J.P."/>
            <person name="Mehta T."/>
            <person name="Montmayeur A."/>
            <person name="Murphy C."/>
            <person name="Neiman D."/>
            <person name="Pearson M."/>
            <person name="Priest M."/>
            <person name="Roberts A."/>
            <person name="Saif S."/>
            <person name="Shea T."/>
            <person name="Shenoy N."/>
            <person name="Sisk P."/>
            <person name="Stolte C."/>
            <person name="Sykes S."/>
            <person name="Yandava C."/>
            <person name="Wortman J."/>
            <person name="Nusbaum C."/>
            <person name="Birren B."/>
        </authorList>
    </citation>
    <scope>NUCLEOTIDE SEQUENCE</scope>
    <source>
        <strain evidence="3">R3-111a-1</strain>
    </source>
</reference>
<keyword evidence="2" id="KW-1133">Transmembrane helix</keyword>
<feature type="compositionally biased region" description="Polar residues" evidence="1">
    <location>
        <begin position="396"/>
        <end position="407"/>
    </location>
</feature>
<organism evidence="3">
    <name type="scientific">Gaeumannomyces tritici (strain R3-111a-1)</name>
    <name type="common">Wheat and barley take-all root rot fungus</name>
    <name type="synonym">Gaeumannomyces graminis var. tritici</name>
    <dbReference type="NCBI Taxonomy" id="644352"/>
    <lineage>
        <taxon>Eukaryota</taxon>
        <taxon>Fungi</taxon>
        <taxon>Dikarya</taxon>
        <taxon>Ascomycota</taxon>
        <taxon>Pezizomycotina</taxon>
        <taxon>Sordariomycetes</taxon>
        <taxon>Sordariomycetidae</taxon>
        <taxon>Magnaporthales</taxon>
        <taxon>Magnaporthaceae</taxon>
        <taxon>Gaeumannomyces</taxon>
    </lineage>
</organism>
<evidence type="ECO:0000256" key="1">
    <source>
        <dbReference type="SAM" id="MobiDB-lite"/>
    </source>
</evidence>
<dbReference type="EMBL" id="GL385397">
    <property type="protein sequence ID" value="EJT75192.1"/>
    <property type="molecule type" value="Genomic_DNA"/>
</dbReference>
<feature type="compositionally biased region" description="Low complexity" evidence="1">
    <location>
        <begin position="385"/>
        <end position="395"/>
    </location>
</feature>
<feature type="compositionally biased region" description="Polar residues" evidence="1">
    <location>
        <begin position="235"/>
        <end position="248"/>
    </location>
</feature>
<keyword evidence="5" id="KW-1185">Reference proteome</keyword>
<evidence type="ECO:0000313" key="3">
    <source>
        <dbReference type="EMBL" id="EJT75192.1"/>
    </source>
</evidence>
<evidence type="ECO:0000313" key="4">
    <source>
        <dbReference type="EnsemblFungi" id="EJT75192"/>
    </source>
</evidence>
<feature type="compositionally biased region" description="Low complexity" evidence="1">
    <location>
        <begin position="120"/>
        <end position="129"/>
    </location>
</feature>
<feature type="compositionally biased region" description="Basic and acidic residues" evidence="1">
    <location>
        <begin position="130"/>
        <end position="149"/>
    </location>
</feature>
<dbReference type="Proteomes" id="UP000006039">
    <property type="component" value="Unassembled WGS sequence"/>
</dbReference>
<feature type="region of interest" description="Disordered" evidence="1">
    <location>
        <begin position="48"/>
        <end position="78"/>
    </location>
</feature>
<keyword evidence="2" id="KW-0472">Membrane</keyword>
<keyword evidence="2" id="KW-0812">Transmembrane</keyword>
<proteinExistence type="predicted"/>
<reference evidence="4" key="5">
    <citation type="submission" date="2018-04" db="UniProtKB">
        <authorList>
            <consortium name="EnsemblFungi"/>
        </authorList>
    </citation>
    <scope>IDENTIFICATION</scope>
    <source>
        <strain evidence="4">R3-111a-1</strain>
    </source>
</reference>
<dbReference type="eggNOG" id="ENOG502RNGV">
    <property type="taxonomic scope" value="Eukaryota"/>
</dbReference>
<dbReference type="RefSeq" id="XP_009221192.1">
    <property type="nucleotide sequence ID" value="XM_009222928.1"/>
</dbReference>
<feature type="compositionally biased region" description="Polar residues" evidence="1">
    <location>
        <begin position="493"/>
        <end position="510"/>
    </location>
</feature>
<feature type="region of interest" description="Disordered" evidence="1">
    <location>
        <begin position="431"/>
        <end position="578"/>
    </location>
</feature>